<feature type="repeat" description="WD" evidence="11">
    <location>
        <begin position="358"/>
        <end position="390"/>
    </location>
</feature>
<dbReference type="SMART" id="SM00320">
    <property type="entry name" value="WD40"/>
    <property type="match status" value="2"/>
</dbReference>
<dbReference type="SUPFAM" id="SSF50998">
    <property type="entry name" value="Quinoprotein alcohol dehydrogenase-like"/>
    <property type="match status" value="1"/>
</dbReference>
<keyword evidence="3 11" id="KW-0853">WD repeat</keyword>
<dbReference type="Gene3D" id="2.130.10.10">
    <property type="entry name" value="YVTN repeat-like/Quinoprotein amine dehydrogenase"/>
    <property type="match status" value="1"/>
</dbReference>
<evidence type="ECO:0000256" key="8">
    <source>
        <dbReference type="ARBA" id="ARBA00022927"/>
    </source>
</evidence>
<dbReference type="InterPro" id="IPR011047">
    <property type="entry name" value="Quinoprotein_ADH-like_sf"/>
</dbReference>
<evidence type="ECO:0000256" key="3">
    <source>
        <dbReference type="ARBA" id="ARBA00022574"/>
    </source>
</evidence>
<gene>
    <name evidence="13" type="ORF">SCF082_LOCUS44047</name>
</gene>
<evidence type="ECO:0000256" key="4">
    <source>
        <dbReference type="ARBA" id="ARBA00022692"/>
    </source>
</evidence>
<evidence type="ECO:0000256" key="2">
    <source>
        <dbReference type="ARBA" id="ARBA00022448"/>
    </source>
</evidence>
<evidence type="ECO:0000256" key="11">
    <source>
        <dbReference type="PROSITE-ProRule" id="PRU00221"/>
    </source>
</evidence>
<dbReference type="PANTHER" id="PTHR23284:SF0">
    <property type="entry name" value="PROLACTIN REGULATORY ELEMENT-BINDING PROTEIN"/>
    <property type="match status" value="1"/>
</dbReference>
<keyword evidence="4" id="KW-0812">Transmembrane</keyword>
<comment type="caution">
    <text evidence="13">The sequence shown here is derived from an EMBL/GenBank/DDBJ whole genome shotgun (WGS) entry which is preliminary data.</text>
</comment>
<evidence type="ECO:0000256" key="6">
    <source>
        <dbReference type="ARBA" id="ARBA00022824"/>
    </source>
</evidence>
<keyword evidence="6" id="KW-0256">Endoplasmic reticulum</keyword>
<evidence type="ECO:0000256" key="5">
    <source>
        <dbReference type="ARBA" id="ARBA00022737"/>
    </source>
</evidence>
<protein>
    <submittedName>
        <fullName evidence="13">WD repeat-containing protein slr1409</fullName>
    </submittedName>
</protein>
<accession>A0ABP0R1C5</accession>
<dbReference type="Pfam" id="PF00400">
    <property type="entry name" value="WD40"/>
    <property type="match status" value="1"/>
</dbReference>
<keyword evidence="7" id="KW-0931">ER-Golgi transport</keyword>
<evidence type="ECO:0000256" key="1">
    <source>
        <dbReference type="ARBA" id="ARBA00004389"/>
    </source>
</evidence>
<keyword evidence="8" id="KW-0653">Protein transport</keyword>
<sequence length="529" mass="56811">MGTLTALTTTVVALARARRRAEATKVLQEMRFGAVEVDRRRFLWALALQLLSQGLERQVETDLLSWTSTIGACSRAVTRVFETAKLWRWPLKLLDSLKLQRLQPALLTITEAASIPEPCTSPRLLRFLQEALDRDELVEVLAGAPITFEHPSKEVLYWEKILTTYVISTIAAGMKTITLINSFYLSTGGCGTFSCAPVRHPGATAPDPEHHQQTKTDGTKPEQAAKGIPVEQLGLEEAERLPGSLAEPGTYYPPFPVLGLASDGQKVFLSCGGGGEKAAKEAHRYDEATGGMSTIASLDTGKRRSAEGVVVALSYGKALDVWLATVGGGLSPSGQLVATGGTDGKAGKLKAEPVLKHDCAKNDEVLDLAFSPDNKVLASCDRTGSCRLWDRTGAVLPHLTSPRYSGTAVSVRVLRYLPPGEDGQQLLLAAMSAPRGPACLALYNNDGKIVKQLKLDQKPLTAMELNHSAEQVCVNFVTGGKRIYSLPAMRCLKKVENVHELPAPCAAFVGSTAVSGSGDRSINLLRGMQ</sequence>
<reference evidence="13 14" key="1">
    <citation type="submission" date="2024-02" db="EMBL/GenBank/DDBJ databases">
        <authorList>
            <person name="Chen Y."/>
            <person name="Shah S."/>
            <person name="Dougan E. K."/>
            <person name="Thang M."/>
            <person name="Chan C."/>
        </authorList>
    </citation>
    <scope>NUCLEOTIDE SEQUENCE [LARGE SCALE GENOMIC DNA]</scope>
</reference>
<dbReference type="PANTHER" id="PTHR23284">
    <property type="entry name" value="PROLACTIN REGULATORY ELEMENT BINDING PROTEIN"/>
    <property type="match status" value="1"/>
</dbReference>
<evidence type="ECO:0000256" key="12">
    <source>
        <dbReference type="SAM" id="MobiDB-lite"/>
    </source>
</evidence>
<evidence type="ECO:0000256" key="7">
    <source>
        <dbReference type="ARBA" id="ARBA00022892"/>
    </source>
</evidence>
<feature type="region of interest" description="Disordered" evidence="12">
    <location>
        <begin position="201"/>
        <end position="224"/>
    </location>
</feature>
<dbReference type="InterPro" id="IPR001680">
    <property type="entry name" value="WD40_rpt"/>
</dbReference>
<name>A0ABP0R1C5_9DINO</name>
<keyword evidence="10" id="KW-0472">Membrane</keyword>
<keyword evidence="5" id="KW-0677">Repeat</keyword>
<evidence type="ECO:0000256" key="10">
    <source>
        <dbReference type="ARBA" id="ARBA00023136"/>
    </source>
</evidence>
<dbReference type="Proteomes" id="UP001642464">
    <property type="component" value="Unassembled WGS sequence"/>
</dbReference>
<comment type="subcellular location">
    <subcellularLocation>
        <location evidence="1">Endoplasmic reticulum membrane</location>
        <topology evidence="1">Single-pass membrane protein</topology>
    </subcellularLocation>
</comment>
<proteinExistence type="predicted"/>
<evidence type="ECO:0000313" key="13">
    <source>
        <dbReference type="EMBL" id="CAK9093638.1"/>
    </source>
</evidence>
<dbReference type="InterPro" id="IPR015943">
    <property type="entry name" value="WD40/YVTN_repeat-like_dom_sf"/>
</dbReference>
<dbReference type="InterPro" id="IPR045260">
    <property type="entry name" value="Sec12-like"/>
</dbReference>
<evidence type="ECO:0000313" key="14">
    <source>
        <dbReference type="Proteomes" id="UP001642464"/>
    </source>
</evidence>
<keyword evidence="2" id="KW-0813">Transport</keyword>
<keyword evidence="9" id="KW-1133">Transmembrane helix</keyword>
<feature type="compositionally biased region" description="Basic and acidic residues" evidence="12">
    <location>
        <begin position="207"/>
        <end position="220"/>
    </location>
</feature>
<dbReference type="PROSITE" id="PS50082">
    <property type="entry name" value="WD_REPEATS_2"/>
    <property type="match status" value="1"/>
</dbReference>
<keyword evidence="14" id="KW-1185">Reference proteome</keyword>
<organism evidence="13 14">
    <name type="scientific">Durusdinium trenchii</name>
    <dbReference type="NCBI Taxonomy" id="1381693"/>
    <lineage>
        <taxon>Eukaryota</taxon>
        <taxon>Sar</taxon>
        <taxon>Alveolata</taxon>
        <taxon>Dinophyceae</taxon>
        <taxon>Suessiales</taxon>
        <taxon>Symbiodiniaceae</taxon>
        <taxon>Durusdinium</taxon>
    </lineage>
</organism>
<evidence type="ECO:0000256" key="9">
    <source>
        <dbReference type="ARBA" id="ARBA00022989"/>
    </source>
</evidence>
<dbReference type="EMBL" id="CAXAMM010040496">
    <property type="protein sequence ID" value="CAK9093638.1"/>
    <property type="molecule type" value="Genomic_DNA"/>
</dbReference>